<organism evidence="2 3">
    <name type="scientific">Hufsiella arboris</name>
    <dbReference type="NCBI Taxonomy" id="2695275"/>
    <lineage>
        <taxon>Bacteria</taxon>
        <taxon>Pseudomonadati</taxon>
        <taxon>Bacteroidota</taxon>
        <taxon>Sphingobacteriia</taxon>
        <taxon>Sphingobacteriales</taxon>
        <taxon>Sphingobacteriaceae</taxon>
        <taxon>Hufsiella</taxon>
    </lineage>
</organism>
<sequence>MLTFEEFFRKKKIDLVQLEAAERVLYDEFKSEYAQMGEKSFDHTKKFWFNKLRLSYHLKEEPKPAKILIQRNELAQQAEPLESPTIDQTANKKEEPETQGKPAFKPRFKPGMTNAQSPPAEENVTETEKTAKPVGFTPRFKIKPADTIQEPIAKPASDEQPATSKPTGFTPRFKAALKTEEQERLPPTEIDRNTSERDETPVDSVTEQEKNTDPGSEPAESPKPSYKPKFNMKNIKPKEEADQDQTPEADNLKSETGTDVPPSEATTEESKPAYNPRFNMKNIKPKQEE</sequence>
<keyword evidence="3" id="KW-1185">Reference proteome</keyword>
<feature type="region of interest" description="Disordered" evidence="1">
    <location>
        <begin position="73"/>
        <end position="289"/>
    </location>
</feature>
<evidence type="ECO:0000256" key="1">
    <source>
        <dbReference type="SAM" id="MobiDB-lite"/>
    </source>
</evidence>
<dbReference type="AlphaFoldDB" id="A0A7K1YEL0"/>
<reference evidence="2 3" key="1">
    <citation type="submission" date="2019-11" db="EMBL/GenBank/DDBJ databases">
        <title>Pedobacter sp. HMF7647 Genome sequencing and assembly.</title>
        <authorList>
            <person name="Kang H."/>
            <person name="Kim H."/>
            <person name="Joh K."/>
        </authorList>
    </citation>
    <scope>NUCLEOTIDE SEQUENCE [LARGE SCALE GENOMIC DNA]</scope>
    <source>
        <strain evidence="2 3">HMF7647</strain>
    </source>
</reference>
<proteinExistence type="predicted"/>
<dbReference type="EMBL" id="WVHT01000012">
    <property type="protein sequence ID" value="MXV53043.1"/>
    <property type="molecule type" value="Genomic_DNA"/>
</dbReference>
<name>A0A7K1YEL0_9SPHI</name>
<gene>
    <name evidence="2" type="ORF">GS399_18895</name>
</gene>
<accession>A0A7K1YEL0</accession>
<protein>
    <submittedName>
        <fullName evidence="2">Uncharacterized protein</fullName>
    </submittedName>
</protein>
<dbReference type="Proteomes" id="UP000466586">
    <property type="component" value="Unassembled WGS sequence"/>
</dbReference>
<comment type="caution">
    <text evidence="2">The sequence shown here is derived from an EMBL/GenBank/DDBJ whole genome shotgun (WGS) entry which is preliminary data.</text>
</comment>
<evidence type="ECO:0000313" key="3">
    <source>
        <dbReference type="Proteomes" id="UP000466586"/>
    </source>
</evidence>
<evidence type="ECO:0000313" key="2">
    <source>
        <dbReference type="EMBL" id="MXV53043.1"/>
    </source>
</evidence>
<dbReference type="RefSeq" id="WP_160846222.1">
    <property type="nucleotide sequence ID" value="NZ_WVHT01000012.1"/>
</dbReference>
<feature type="compositionally biased region" description="Basic and acidic residues" evidence="1">
    <location>
        <begin position="177"/>
        <end position="200"/>
    </location>
</feature>